<dbReference type="InterPro" id="IPR002401">
    <property type="entry name" value="Cyt_P450_E_grp-I"/>
</dbReference>
<evidence type="ECO:0008006" key="11">
    <source>
        <dbReference type="Google" id="ProtNLM"/>
    </source>
</evidence>
<keyword evidence="10" id="KW-1185">Reference proteome</keyword>
<keyword evidence="6" id="KW-0503">Monooxygenase</keyword>
<dbReference type="PRINTS" id="PR00385">
    <property type="entry name" value="P450"/>
</dbReference>
<proteinExistence type="inferred from homology"/>
<accession>A0A0D2ABK7</accession>
<keyword evidence="8" id="KW-0472">Membrane</keyword>
<sequence>MAVFDPSGLTPDSLVSLGLWTLGSAVVSSLIFCIYNLWLHPLSKFPGPKIAAIAPFWAMRHWLSGDNLWRIKELHQRYGPVVRISPNQLSFCSSASWKDIHGHKPGSAHHKTFLKGSFYEPFPEDLHQIVSESDPGRHAAMRKSLSHGFSASALGSQEDRVQYFVNLLITQIGRRYTRAPGDMSKWYNYATFDVIGELAFGESHYWIDILFASIKNMNFMRSFEYSPFLRSILRAALDMKLLPARVYALRAKMNNYASEKLTQRLTSPPTRVDFLQRMISERKEWTGLEFEKLRSQAILLTVAGSETTATALSGITYYLCRNPRVYSKLTTEIRTAFTDYDQITGRATEVNLPYLKAVIDEGLRLYPPIAAGLPRISPGETVDGWYVPKGTIVSVNPWVAGHIEMNFHDPFDFIPERWLDPECKDDRAASQPFLLGSRVCLGRHLALLELRLILAKILWSFDMELQDDDLDWDQANKNYVFWEKPALPILFKRARDITQ</sequence>
<dbReference type="PANTHER" id="PTHR24305:SF210">
    <property type="entry name" value="CYTOCHROME P450 MONOOXYGENASE ASQL-RELATED"/>
    <property type="match status" value="1"/>
</dbReference>
<dbReference type="OrthoDB" id="1470350at2759"/>
<keyword evidence="6" id="KW-0560">Oxidoreductase</keyword>
<dbReference type="GO" id="GO:0020037">
    <property type="term" value="F:heme binding"/>
    <property type="evidence" value="ECO:0007669"/>
    <property type="project" value="InterPro"/>
</dbReference>
<feature type="transmembrane region" description="Helical" evidence="8">
    <location>
        <begin position="20"/>
        <end position="39"/>
    </location>
</feature>
<protein>
    <recommendedName>
        <fullName evidence="11">Cytochrome P450 monooxygenase</fullName>
    </recommendedName>
</protein>
<dbReference type="AlphaFoldDB" id="A0A0D2ABK7"/>
<keyword evidence="4 7" id="KW-0479">Metal-binding</keyword>
<evidence type="ECO:0000313" key="9">
    <source>
        <dbReference type="EMBL" id="KIW37721.1"/>
    </source>
</evidence>
<comment type="cofactor">
    <cofactor evidence="1 7">
        <name>heme</name>
        <dbReference type="ChEBI" id="CHEBI:30413"/>
    </cofactor>
</comment>
<dbReference type="PRINTS" id="PR00463">
    <property type="entry name" value="EP450I"/>
</dbReference>
<gene>
    <name evidence="9" type="ORF">PV06_10352</name>
</gene>
<organism evidence="9 10">
    <name type="scientific">Exophiala oligosperma</name>
    <dbReference type="NCBI Taxonomy" id="215243"/>
    <lineage>
        <taxon>Eukaryota</taxon>
        <taxon>Fungi</taxon>
        <taxon>Dikarya</taxon>
        <taxon>Ascomycota</taxon>
        <taxon>Pezizomycotina</taxon>
        <taxon>Eurotiomycetes</taxon>
        <taxon>Chaetothyriomycetidae</taxon>
        <taxon>Chaetothyriales</taxon>
        <taxon>Herpotrichiellaceae</taxon>
        <taxon>Exophiala</taxon>
    </lineage>
</organism>
<comment type="similarity">
    <text evidence="2">Belongs to the cytochrome P450 family.</text>
</comment>
<dbReference type="Proteomes" id="UP000053342">
    <property type="component" value="Unassembled WGS sequence"/>
</dbReference>
<dbReference type="Pfam" id="PF00067">
    <property type="entry name" value="p450"/>
    <property type="match status" value="1"/>
</dbReference>
<evidence type="ECO:0000256" key="2">
    <source>
        <dbReference type="ARBA" id="ARBA00010617"/>
    </source>
</evidence>
<dbReference type="EMBL" id="KN847343">
    <property type="protein sequence ID" value="KIW37721.1"/>
    <property type="molecule type" value="Genomic_DNA"/>
</dbReference>
<dbReference type="RefSeq" id="XP_016257937.1">
    <property type="nucleotide sequence ID" value="XM_016411896.1"/>
</dbReference>
<dbReference type="GO" id="GO:0005506">
    <property type="term" value="F:iron ion binding"/>
    <property type="evidence" value="ECO:0007669"/>
    <property type="project" value="InterPro"/>
</dbReference>
<evidence type="ECO:0000256" key="4">
    <source>
        <dbReference type="ARBA" id="ARBA00022723"/>
    </source>
</evidence>
<evidence type="ECO:0000313" key="10">
    <source>
        <dbReference type="Proteomes" id="UP000053342"/>
    </source>
</evidence>
<dbReference type="InterPro" id="IPR050121">
    <property type="entry name" value="Cytochrome_P450_monoxygenase"/>
</dbReference>
<evidence type="ECO:0000256" key="8">
    <source>
        <dbReference type="SAM" id="Phobius"/>
    </source>
</evidence>
<dbReference type="GeneID" id="27362426"/>
<dbReference type="STRING" id="215243.A0A0D2ABK7"/>
<dbReference type="CDD" id="cd11058">
    <property type="entry name" value="CYP60B-like"/>
    <property type="match status" value="1"/>
</dbReference>
<keyword evidence="5 7" id="KW-0408">Iron</keyword>
<dbReference type="GO" id="GO:0016705">
    <property type="term" value="F:oxidoreductase activity, acting on paired donors, with incorporation or reduction of molecular oxygen"/>
    <property type="evidence" value="ECO:0007669"/>
    <property type="project" value="InterPro"/>
</dbReference>
<keyword evidence="8" id="KW-1133">Transmembrane helix</keyword>
<dbReference type="InterPro" id="IPR001128">
    <property type="entry name" value="Cyt_P450"/>
</dbReference>
<dbReference type="InterPro" id="IPR036396">
    <property type="entry name" value="Cyt_P450_sf"/>
</dbReference>
<reference evidence="9 10" key="1">
    <citation type="submission" date="2015-01" db="EMBL/GenBank/DDBJ databases">
        <title>The Genome Sequence of Exophiala oligosperma CBS72588.</title>
        <authorList>
            <consortium name="The Broad Institute Genomics Platform"/>
            <person name="Cuomo C."/>
            <person name="de Hoog S."/>
            <person name="Gorbushina A."/>
            <person name="Stielow B."/>
            <person name="Teixiera M."/>
            <person name="Abouelleil A."/>
            <person name="Chapman S.B."/>
            <person name="Priest M."/>
            <person name="Young S.K."/>
            <person name="Wortman J."/>
            <person name="Nusbaum C."/>
            <person name="Birren B."/>
        </authorList>
    </citation>
    <scope>NUCLEOTIDE SEQUENCE [LARGE SCALE GENOMIC DNA]</scope>
    <source>
        <strain evidence="9 10">CBS 72588</strain>
    </source>
</reference>
<feature type="binding site" description="axial binding residue" evidence="7">
    <location>
        <position position="440"/>
    </location>
    <ligand>
        <name>heme</name>
        <dbReference type="ChEBI" id="CHEBI:30413"/>
    </ligand>
    <ligandPart>
        <name>Fe</name>
        <dbReference type="ChEBI" id="CHEBI:18248"/>
    </ligandPart>
</feature>
<evidence type="ECO:0000256" key="3">
    <source>
        <dbReference type="ARBA" id="ARBA00022617"/>
    </source>
</evidence>
<dbReference type="SUPFAM" id="SSF48264">
    <property type="entry name" value="Cytochrome P450"/>
    <property type="match status" value="1"/>
</dbReference>
<evidence type="ECO:0000256" key="1">
    <source>
        <dbReference type="ARBA" id="ARBA00001971"/>
    </source>
</evidence>
<evidence type="ECO:0000256" key="5">
    <source>
        <dbReference type="ARBA" id="ARBA00023004"/>
    </source>
</evidence>
<dbReference type="HOGENOM" id="CLU_001570_14_11_1"/>
<dbReference type="VEuPathDB" id="FungiDB:PV06_10352"/>
<keyword evidence="8" id="KW-0812">Transmembrane</keyword>
<dbReference type="GO" id="GO:0004497">
    <property type="term" value="F:monooxygenase activity"/>
    <property type="evidence" value="ECO:0007669"/>
    <property type="project" value="UniProtKB-KW"/>
</dbReference>
<evidence type="ECO:0000256" key="6">
    <source>
        <dbReference type="ARBA" id="ARBA00023033"/>
    </source>
</evidence>
<evidence type="ECO:0000256" key="7">
    <source>
        <dbReference type="PIRSR" id="PIRSR602401-1"/>
    </source>
</evidence>
<dbReference type="Gene3D" id="1.10.630.10">
    <property type="entry name" value="Cytochrome P450"/>
    <property type="match status" value="1"/>
</dbReference>
<name>A0A0D2ABK7_9EURO</name>
<keyword evidence="3 7" id="KW-0349">Heme</keyword>
<dbReference type="PANTHER" id="PTHR24305">
    <property type="entry name" value="CYTOCHROME P450"/>
    <property type="match status" value="1"/>
</dbReference>